<dbReference type="EMBL" id="JBHRSZ010000007">
    <property type="protein sequence ID" value="MFC3153075.1"/>
    <property type="molecule type" value="Genomic_DNA"/>
</dbReference>
<dbReference type="SUPFAM" id="SSF46626">
    <property type="entry name" value="Cytochrome c"/>
    <property type="match status" value="1"/>
</dbReference>
<evidence type="ECO:0000259" key="8">
    <source>
        <dbReference type="PROSITE" id="PS51007"/>
    </source>
</evidence>
<evidence type="ECO:0000313" key="10">
    <source>
        <dbReference type="Proteomes" id="UP001595476"/>
    </source>
</evidence>
<comment type="caution">
    <text evidence="9">The sequence shown here is derived from an EMBL/GenBank/DDBJ whole genome shotgun (WGS) entry which is preliminary data.</text>
</comment>
<accession>A0ABV7HGR7</accession>
<reference evidence="10" key="1">
    <citation type="journal article" date="2019" name="Int. J. Syst. Evol. Microbiol.">
        <title>The Global Catalogue of Microorganisms (GCM) 10K type strain sequencing project: providing services to taxonomists for standard genome sequencing and annotation.</title>
        <authorList>
            <consortium name="The Broad Institute Genomics Platform"/>
            <consortium name="The Broad Institute Genome Sequencing Center for Infectious Disease"/>
            <person name="Wu L."/>
            <person name="Ma J."/>
        </authorList>
    </citation>
    <scope>NUCLEOTIDE SEQUENCE [LARGE SCALE GENOMIC DNA]</scope>
    <source>
        <strain evidence="10">KCTC 52438</strain>
    </source>
</reference>
<evidence type="ECO:0000256" key="6">
    <source>
        <dbReference type="PROSITE-ProRule" id="PRU00433"/>
    </source>
</evidence>
<dbReference type="PANTHER" id="PTHR40942">
    <property type="match status" value="1"/>
</dbReference>
<dbReference type="Gene3D" id="1.10.760.10">
    <property type="entry name" value="Cytochrome c-like domain"/>
    <property type="match status" value="1"/>
</dbReference>
<keyword evidence="4" id="KW-0249">Electron transport</keyword>
<keyword evidence="7" id="KW-0732">Signal</keyword>
<dbReference type="InterPro" id="IPR009056">
    <property type="entry name" value="Cyt_c-like_dom"/>
</dbReference>
<sequence length="138" mass="13894">MMKAIRSVVAVLAGVMLTTLAIASSNSDDAIRERIKPAGSVCIQGEECAAASGAASASASGPRSGEDVYNSFCGACHGVGVLGAPKKGAAADWAPRLEKGFDSVLANAINGINAMPPKGTCGDCSDEELSEAIKFMSN</sequence>
<dbReference type="PANTHER" id="PTHR40942:SF4">
    <property type="entry name" value="CYTOCHROME C5"/>
    <property type="match status" value="1"/>
</dbReference>
<feature type="chain" id="PRO_5047341876" evidence="7">
    <location>
        <begin position="24"/>
        <end position="138"/>
    </location>
</feature>
<name>A0ABV7HGR7_9GAMM</name>
<protein>
    <submittedName>
        <fullName evidence="9">C-type cytochrome</fullName>
    </submittedName>
</protein>
<evidence type="ECO:0000256" key="1">
    <source>
        <dbReference type="ARBA" id="ARBA00022448"/>
    </source>
</evidence>
<feature type="domain" description="Cytochrome c" evidence="8">
    <location>
        <begin position="60"/>
        <end position="138"/>
    </location>
</feature>
<evidence type="ECO:0000256" key="3">
    <source>
        <dbReference type="ARBA" id="ARBA00022723"/>
    </source>
</evidence>
<evidence type="ECO:0000256" key="4">
    <source>
        <dbReference type="ARBA" id="ARBA00022982"/>
    </source>
</evidence>
<dbReference type="RefSeq" id="WP_386722992.1">
    <property type="nucleotide sequence ID" value="NZ_JBHRSZ010000007.1"/>
</dbReference>
<evidence type="ECO:0000256" key="2">
    <source>
        <dbReference type="ARBA" id="ARBA00022617"/>
    </source>
</evidence>
<dbReference type="PROSITE" id="PS51007">
    <property type="entry name" value="CYTC"/>
    <property type="match status" value="1"/>
</dbReference>
<keyword evidence="2 6" id="KW-0349">Heme</keyword>
<evidence type="ECO:0000256" key="5">
    <source>
        <dbReference type="ARBA" id="ARBA00023004"/>
    </source>
</evidence>
<keyword evidence="10" id="KW-1185">Reference proteome</keyword>
<dbReference type="PRINTS" id="PR00607">
    <property type="entry name" value="CYTCHROMECIE"/>
</dbReference>
<dbReference type="Pfam" id="PF13442">
    <property type="entry name" value="Cytochrome_CBB3"/>
    <property type="match status" value="1"/>
</dbReference>
<organism evidence="9 10">
    <name type="scientific">Litoribrevibacter euphylliae</name>
    <dbReference type="NCBI Taxonomy" id="1834034"/>
    <lineage>
        <taxon>Bacteria</taxon>
        <taxon>Pseudomonadati</taxon>
        <taxon>Pseudomonadota</taxon>
        <taxon>Gammaproteobacteria</taxon>
        <taxon>Oceanospirillales</taxon>
        <taxon>Oceanospirillaceae</taxon>
        <taxon>Litoribrevibacter</taxon>
    </lineage>
</organism>
<dbReference type="InterPro" id="IPR036909">
    <property type="entry name" value="Cyt_c-like_dom_sf"/>
</dbReference>
<keyword evidence="1" id="KW-0813">Transport</keyword>
<feature type="signal peptide" evidence="7">
    <location>
        <begin position="1"/>
        <end position="23"/>
    </location>
</feature>
<proteinExistence type="predicted"/>
<dbReference type="InterPro" id="IPR002323">
    <property type="entry name" value="Cyt_CIE"/>
</dbReference>
<keyword evidence="5 6" id="KW-0408">Iron</keyword>
<evidence type="ECO:0000313" key="9">
    <source>
        <dbReference type="EMBL" id="MFC3153075.1"/>
    </source>
</evidence>
<keyword evidence="3 6" id="KW-0479">Metal-binding</keyword>
<gene>
    <name evidence="9" type="ORF">ACFOEK_18690</name>
</gene>
<evidence type="ECO:0000256" key="7">
    <source>
        <dbReference type="SAM" id="SignalP"/>
    </source>
</evidence>
<dbReference type="Proteomes" id="UP001595476">
    <property type="component" value="Unassembled WGS sequence"/>
</dbReference>